<dbReference type="AlphaFoldDB" id="A0A8T0NGR5"/>
<protein>
    <submittedName>
        <fullName evidence="1">Uncharacterized protein</fullName>
    </submittedName>
</protein>
<sequence>MFKVAQKLYRDTEQFKCFEDENFWCILGGLCFDILKAYSYIPLICSQCLQRQSM</sequence>
<accession>A0A8T0NGR5</accession>
<organism evidence="1 2">
    <name type="scientific">Panicum virgatum</name>
    <name type="common">Blackwell switchgrass</name>
    <dbReference type="NCBI Taxonomy" id="38727"/>
    <lineage>
        <taxon>Eukaryota</taxon>
        <taxon>Viridiplantae</taxon>
        <taxon>Streptophyta</taxon>
        <taxon>Embryophyta</taxon>
        <taxon>Tracheophyta</taxon>
        <taxon>Spermatophyta</taxon>
        <taxon>Magnoliopsida</taxon>
        <taxon>Liliopsida</taxon>
        <taxon>Poales</taxon>
        <taxon>Poaceae</taxon>
        <taxon>PACMAD clade</taxon>
        <taxon>Panicoideae</taxon>
        <taxon>Panicodae</taxon>
        <taxon>Paniceae</taxon>
        <taxon>Panicinae</taxon>
        <taxon>Panicum</taxon>
        <taxon>Panicum sect. Hiantes</taxon>
    </lineage>
</organism>
<dbReference type="EMBL" id="CM029053">
    <property type="protein sequence ID" value="KAG2546226.1"/>
    <property type="molecule type" value="Genomic_DNA"/>
</dbReference>
<dbReference type="Proteomes" id="UP000823388">
    <property type="component" value="Chromosome 9K"/>
</dbReference>
<proteinExistence type="predicted"/>
<evidence type="ECO:0000313" key="2">
    <source>
        <dbReference type="Proteomes" id="UP000823388"/>
    </source>
</evidence>
<reference evidence="1" key="1">
    <citation type="submission" date="2020-05" db="EMBL/GenBank/DDBJ databases">
        <title>WGS assembly of Panicum virgatum.</title>
        <authorList>
            <person name="Lovell J.T."/>
            <person name="Jenkins J."/>
            <person name="Shu S."/>
            <person name="Juenger T.E."/>
            <person name="Schmutz J."/>
        </authorList>
    </citation>
    <scope>NUCLEOTIDE SEQUENCE</scope>
    <source>
        <strain evidence="1">AP13</strain>
    </source>
</reference>
<name>A0A8T0NGR5_PANVG</name>
<comment type="caution">
    <text evidence="1">The sequence shown here is derived from an EMBL/GenBank/DDBJ whole genome shotgun (WGS) entry which is preliminary data.</text>
</comment>
<keyword evidence="2" id="KW-1185">Reference proteome</keyword>
<gene>
    <name evidence="1" type="ORF">PVAP13_9KG041187</name>
</gene>
<evidence type="ECO:0000313" key="1">
    <source>
        <dbReference type="EMBL" id="KAG2546226.1"/>
    </source>
</evidence>